<dbReference type="GO" id="GO:0003677">
    <property type="term" value="F:DNA binding"/>
    <property type="evidence" value="ECO:0007669"/>
    <property type="project" value="UniProtKB-KW"/>
</dbReference>
<reference evidence="17" key="1">
    <citation type="journal article" date="2023" name="Mol. Ecol. Resour.">
        <title>Chromosome-level genome assembly of a triploid poplar Populus alba 'Berolinensis'.</title>
        <authorList>
            <person name="Chen S."/>
            <person name="Yu Y."/>
            <person name="Wang X."/>
            <person name="Wang S."/>
            <person name="Zhang T."/>
            <person name="Zhou Y."/>
            <person name="He R."/>
            <person name="Meng N."/>
            <person name="Wang Y."/>
            <person name="Liu W."/>
            <person name="Liu Z."/>
            <person name="Liu J."/>
            <person name="Guo Q."/>
            <person name="Huang H."/>
            <person name="Sederoff R.R."/>
            <person name="Wang G."/>
            <person name="Qu G."/>
            <person name="Chen S."/>
        </authorList>
    </citation>
    <scope>NUCLEOTIDE SEQUENCE</scope>
    <source>
        <strain evidence="17">SC-2020</strain>
    </source>
</reference>
<dbReference type="Gene3D" id="3.40.395.10">
    <property type="entry name" value="Adenoviral Proteinase, Chain A"/>
    <property type="match status" value="1"/>
</dbReference>
<keyword evidence="6 13" id="KW-0863">Zinc-finger</keyword>
<organism evidence="17 18">
    <name type="scientific">Populus alba x Populus x berolinensis</name>
    <dbReference type="NCBI Taxonomy" id="444605"/>
    <lineage>
        <taxon>Eukaryota</taxon>
        <taxon>Viridiplantae</taxon>
        <taxon>Streptophyta</taxon>
        <taxon>Embryophyta</taxon>
        <taxon>Tracheophyta</taxon>
        <taxon>Spermatophyta</taxon>
        <taxon>Magnoliopsida</taxon>
        <taxon>eudicotyledons</taxon>
        <taxon>Gunneridae</taxon>
        <taxon>Pentapetalae</taxon>
        <taxon>rosids</taxon>
        <taxon>fabids</taxon>
        <taxon>Malpighiales</taxon>
        <taxon>Salicaceae</taxon>
        <taxon>Saliceae</taxon>
        <taxon>Populus</taxon>
    </lineage>
</organism>
<keyword evidence="7" id="KW-0378">Hydrolase</keyword>
<keyword evidence="18" id="KW-1185">Reference proteome</keyword>
<dbReference type="InterPro" id="IPR012337">
    <property type="entry name" value="RNaseH-like_sf"/>
</dbReference>
<feature type="domain" description="BED-type" evidence="16">
    <location>
        <begin position="375"/>
        <end position="432"/>
    </location>
</feature>
<dbReference type="PANTHER" id="PTHR46481:SF10">
    <property type="entry name" value="ZINC FINGER BED DOMAIN-CONTAINING PROTEIN 39"/>
    <property type="match status" value="1"/>
</dbReference>
<evidence type="ECO:0000256" key="6">
    <source>
        <dbReference type="ARBA" id="ARBA00022771"/>
    </source>
</evidence>
<dbReference type="InterPro" id="IPR008906">
    <property type="entry name" value="HATC_C_dom"/>
</dbReference>
<dbReference type="Proteomes" id="UP001164929">
    <property type="component" value="Chromosome 17"/>
</dbReference>
<evidence type="ECO:0000256" key="2">
    <source>
        <dbReference type="ARBA" id="ARBA00005234"/>
    </source>
</evidence>
<proteinExistence type="inferred from homology"/>
<dbReference type="Pfam" id="PF05699">
    <property type="entry name" value="Dimer_Tnp_hAT"/>
    <property type="match status" value="1"/>
</dbReference>
<comment type="caution">
    <text evidence="17">The sequence shown here is derived from an EMBL/GenBank/DDBJ whole genome shotgun (WGS) entry which is preliminary data.</text>
</comment>
<name>A0AAD6LE82_9ROSI</name>
<accession>A0AAD6LE82</accession>
<dbReference type="InterPro" id="IPR003653">
    <property type="entry name" value="Peptidase_C48_C"/>
</dbReference>
<protein>
    <recommendedName>
        <fullName evidence="19">BED-type domain-containing protein</fullName>
    </recommendedName>
</protein>
<dbReference type="PROSITE" id="PS50600">
    <property type="entry name" value="ULP_PROTEASE"/>
    <property type="match status" value="1"/>
</dbReference>
<evidence type="ECO:0000313" key="17">
    <source>
        <dbReference type="EMBL" id="KAJ6959102.1"/>
    </source>
</evidence>
<keyword evidence="8" id="KW-0862">Zinc</keyword>
<evidence type="ECO:0000256" key="3">
    <source>
        <dbReference type="ARBA" id="ARBA00011738"/>
    </source>
</evidence>
<dbReference type="InterPro" id="IPR052035">
    <property type="entry name" value="ZnF_BED_domain_contain"/>
</dbReference>
<evidence type="ECO:0000256" key="9">
    <source>
        <dbReference type="ARBA" id="ARBA00023015"/>
    </source>
</evidence>
<evidence type="ECO:0000256" key="8">
    <source>
        <dbReference type="ARBA" id="ARBA00022833"/>
    </source>
</evidence>
<dbReference type="InterPro" id="IPR038765">
    <property type="entry name" value="Papain-like_cys_pep_sf"/>
</dbReference>
<keyword evidence="10" id="KW-0238">DNA-binding</keyword>
<dbReference type="GO" id="GO:0008270">
    <property type="term" value="F:zinc ion binding"/>
    <property type="evidence" value="ECO:0007669"/>
    <property type="project" value="UniProtKB-KW"/>
</dbReference>
<dbReference type="Pfam" id="PF02902">
    <property type="entry name" value="Peptidase_C48"/>
    <property type="match status" value="1"/>
</dbReference>
<keyword evidence="12" id="KW-0539">Nucleus</keyword>
<evidence type="ECO:0000256" key="13">
    <source>
        <dbReference type="PROSITE-ProRule" id="PRU00027"/>
    </source>
</evidence>
<dbReference type="Pfam" id="PF14372">
    <property type="entry name" value="hAT-like_RNase-H"/>
    <property type="match status" value="1"/>
</dbReference>
<dbReference type="SMART" id="SM00614">
    <property type="entry name" value="ZnF_BED"/>
    <property type="match status" value="1"/>
</dbReference>
<evidence type="ECO:0008006" key="19">
    <source>
        <dbReference type="Google" id="ProtNLM"/>
    </source>
</evidence>
<dbReference type="SUPFAM" id="SSF53098">
    <property type="entry name" value="Ribonuclease H-like"/>
    <property type="match status" value="1"/>
</dbReference>
<evidence type="ECO:0000256" key="10">
    <source>
        <dbReference type="ARBA" id="ARBA00023125"/>
    </source>
</evidence>
<evidence type="ECO:0000256" key="14">
    <source>
        <dbReference type="SAM" id="MobiDB-lite"/>
    </source>
</evidence>
<dbReference type="PANTHER" id="PTHR46481">
    <property type="entry name" value="ZINC FINGER BED DOMAIN-CONTAINING PROTEIN 4"/>
    <property type="match status" value="1"/>
</dbReference>
<dbReference type="GO" id="GO:0006508">
    <property type="term" value="P:proteolysis"/>
    <property type="evidence" value="ECO:0007669"/>
    <property type="project" value="UniProtKB-KW"/>
</dbReference>
<feature type="region of interest" description="Disordered" evidence="14">
    <location>
        <begin position="1310"/>
        <end position="1329"/>
    </location>
</feature>
<dbReference type="SUPFAM" id="SSF57667">
    <property type="entry name" value="beta-beta-alpha zinc fingers"/>
    <property type="match status" value="1"/>
</dbReference>
<dbReference type="Pfam" id="PF22922">
    <property type="entry name" value="GAF_NLP"/>
    <property type="match status" value="1"/>
</dbReference>
<dbReference type="GO" id="GO:0008234">
    <property type="term" value="F:cysteine-type peptidase activity"/>
    <property type="evidence" value="ECO:0007669"/>
    <property type="project" value="InterPro"/>
</dbReference>
<comment type="subcellular location">
    <subcellularLocation>
        <location evidence="1">Nucleus</location>
    </subcellularLocation>
</comment>
<dbReference type="GO" id="GO:0009791">
    <property type="term" value="P:post-embryonic development"/>
    <property type="evidence" value="ECO:0007669"/>
    <property type="project" value="UniProtKB-ARBA"/>
</dbReference>
<evidence type="ECO:0000313" key="18">
    <source>
        <dbReference type="Proteomes" id="UP001164929"/>
    </source>
</evidence>
<evidence type="ECO:0000256" key="12">
    <source>
        <dbReference type="ARBA" id="ARBA00023242"/>
    </source>
</evidence>
<gene>
    <name evidence="17" type="ORF">NC653_037409</name>
</gene>
<comment type="similarity">
    <text evidence="2">Belongs to the peptidase C48 family.</text>
</comment>
<dbReference type="InterPro" id="IPR003656">
    <property type="entry name" value="Znf_BED"/>
</dbReference>
<dbReference type="EMBL" id="JAQIZT010000017">
    <property type="protein sequence ID" value="KAJ6959102.1"/>
    <property type="molecule type" value="Genomic_DNA"/>
</dbReference>
<evidence type="ECO:0000256" key="11">
    <source>
        <dbReference type="ARBA" id="ARBA00023163"/>
    </source>
</evidence>
<dbReference type="InterPro" id="IPR025525">
    <property type="entry name" value="hAT-like_transposase_RNase-H"/>
</dbReference>
<dbReference type="SUPFAM" id="SSF54001">
    <property type="entry name" value="Cysteine proteinases"/>
    <property type="match status" value="1"/>
</dbReference>
<keyword evidence="5" id="KW-0479">Metal-binding</keyword>
<dbReference type="GO" id="GO:0005634">
    <property type="term" value="C:nucleus"/>
    <property type="evidence" value="ECO:0007669"/>
    <property type="project" value="UniProtKB-SubCell"/>
</dbReference>
<evidence type="ECO:0000256" key="5">
    <source>
        <dbReference type="ARBA" id="ARBA00022723"/>
    </source>
</evidence>
<dbReference type="InterPro" id="IPR036236">
    <property type="entry name" value="Znf_C2H2_sf"/>
</dbReference>
<evidence type="ECO:0000256" key="7">
    <source>
        <dbReference type="ARBA" id="ARBA00022801"/>
    </source>
</evidence>
<dbReference type="InterPro" id="IPR055081">
    <property type="entry name" value="NLP1-9_GAF"/>
</dbReference>
<evidence type="ECO:0000256" key="1">
    <source>
        <dbReference type="ARBA" id="ARBA00004123"/>
    </source>
</evidence>
<dbReference type="PROSITE" id="PS50808">
    <property type="entry name" value="ZF_BED"/>
    <property type="match status" value="1"/>
</dbReference>
<dbReference type="Pfam" id="PF02892">
    <property type="entry name" value="zf-BED"/>
    <property type="match status" value="1"/>
</dbReference>
<keyword evidence="9" id="KW-0805">Transcription regulation</keyword>
<dbReference type="GO" id="GO:0046983">
    <property type="term" value="F:protein dimerization activity"/>
    <property type="evidence" value="ECO:0007669"/>
    <property type="project" value="InterPro"/>
</dbReference>
<keyword evidence="4" id="KW-0645">Protease</keyword>
<feature type="domain" description="Ubiquitin-like protease family profile" evidence="15">
    <location>
        <begin position="1085"/>
        <end position="1264"/>
    </location>
</feature>
<keyword evidence="11" id="KW-0804">Transcription</keyword>
<evidence type="ECO:0000259" key="15">
    <source>
        <dbReference type="PROSITE" id="PS50600"/>
    </source>
</evidence>
<evidence type="ECO:0000256" key="4">
    <source>
        <dbReference type="ARBA" id="ARBA00022670"/>
    </source>
</evidence>
<comment type="subunit">
    <text evidence="3">Homodimer.</text>
</comment>
<evidence type="ECO:0000259" key="16">
    <source>
        <dbReference type="PROSITE" id="PS50808"/>
    </source>
</evidence>
<sequence length="1412" mass="161292">MDVEQLSCVNDDLPPAKLILLAKMEKALSLLKDSLGSTGSFLAQFWALDKRGIALENQPYPHLCVPNSTLLEYRQLEGRQGFSRPDILNRAWRFEFPEWTSNVSYYRPNEYAHLSDAISCGVRGIIAFPVFDPDPPSSCCAVLELVTMEEKQDFDLETEKVSQALQAANLWIKLPRPRPQCFKEVQRAALTEIADVTRAVCQTHRLPLALTWIPWGRHDDILKSGDSLALTQIAWLCELAIERTACYADEEMQGFVHACEQLFLNTGQGAAGQAYQTYLPSFEPDVKEKHVRHYPLAHHARKYNLNAAVAIRLRSTGDDYFYILEFFLPILVKESSEQQDLVEKLKLTIKQTCKSLTMCQEKPAYNKPSIRKRGSKVSEVWKHFDKVKDKENGAVWAICKRCQKKYPGESTKGTSNLHKHFKSCSKKRQVDAKQHTLPSDLGGNFVFDQERSRLNFVRMVMKLGFPLDMVQNEFFKTFVCDLQPKFQLCSQDTVQADALSIYRQEKEKLMKYLDNLSSLFSITIDLQSYGDNKMTCCLTMHFIDDGWRMNKKILAFMSIEHDYMNEAVKDVLVEWNIKKKVQFMFAEIAPPNSQMTRKFRSKLLSQFPHMNGDLLCFSCYAQTLELLARDGFYEIKDVLNKIRGCIEYVNATPSNQDKFREATNHVKLQDMKAASHDDPTRWETTYEMFTSALELREAFTQLEQVDFDFKANPSAEEWKMAMIVCGCLKVIHKSLGSSSLGIDTFFFHVCYIYNNLLSWEKSENTYVCSMAKRMKVNLDRYWSEWSFAFGILLVLDPCCKLEFVQYGFELMYGSVANDMYVANLQAFRSKLTCMYNSYANDTGYLTSPARDISCFASYDLDSDIGKFRGFCEWHKQKHDGDVVDPSKSDLDRYLGEPLENRDKVSDVLAWWRVNAPRFPALGKMARDFLAIPISAILSKSTISGEATKVNPSFNGLGPAIIEAFICGQDWLESSENKQRQTRAYGSTDLAPLSWNLGGLCRPQSRGLQTEAHGLQTPGISKEGKPDSSLVSIDVRFDSHGMQMSKYLVGPFTVNKPTSPEDLKLIQYVFDSSLIESETIVHCKNYHLSRRELYSLRPKAWLDDNVISTISDAITLVKRKMEDSVNWYLPIVFAENADDPSKCISFAKRHRIKENYMSDLLCCEKAFVPVFDKDRSHFFLFVLQLKTQVVEIWDSLAASCQSDWVDRRLHNLLVSLDALFKDDIDQNYQKVWSFTDFRVERPSNVPQQPNGYDCGVYVIKFMLAPEEFDSDTERLEVVLRLLASDVNSCRNDLASQAEAYYEQREGGRGKVSSSKGFGREREWGGKEGGVAGRGRVSEVERFWGKGKGDGEWAGKVTGKREGRGRVGWKSFGEKGRERVSGVEKFWGKGKVLGKIYFVLDLIKSVRFGPVQSV</sequence>